<dbReference type="OrthoDB" id="2820488at2759"/>
<protein>
    <recommendedName>
        <fullName evidence="4">SnoaL-like domain-containing protein</fullName>
    </recommendedName>
</protein>
<evidence type="ECO:0000313" key="3">
    <source>
        <dbReference type="Proteomes" id="UP000738349"/>
    </source>
</evidence>
<name>A0A9P9EBJ2_9HYPO</name>
<keyword evidence="3" id="KW-1185">Reference proteome</keyword>
<evidence type="ECO:0008006" key="4">
    <source>
        <dbReference type="Google" id="ProtNLM"/>
    </source>
</evidence>
<gene>
    <name evidence="2" type="ORF">EDB81DRAFT_949049</name>
</gene>
<comment type="caution">
    <text evidence="2">The sequence shown here is derived from an EMBL/GenBank/DDBJ whole genome shotgun (WGS) entry which is preliminary data.</text>
</comment>
<feature type="signal peptide" evidence="1">
    <location>
        <begin position="1"/>
        <end position="19"/>
    </location>
</feature>
<dbReference type="EMBL" id="JAGMUV010000013">
    <property type="protein sequence ID" value="KAH7136269.1"/>
    <property type="molecule type" value="Genomic_DNA"/>
</dbReference>
<reference evidence="2" key="1">
    <citation type="journal article" date="2021" name="Nat. Commun.">
        <title>Genetic determinants of endophytism in the Arabidopsis root mycobiome.</title>
        <authorList>
            <person name="Mesny F."/>
            <person name="Miyauchi S."/>
            <person name="Thiergart T."/>
            <person name="Pickel B."/>
            <person name="Atanasova L."/>
            <person name="Karlsson M."/>
            <person name="Huettel B."/>
            <person name="Barry K.W."/>
            <person name="Haridas S."/>
            <person name="Chen C."/>
            <person name="Bauer D."/>
            <person name="Andreopoulos W."/>
            <person name="Pangilinan J."/>
            <person name="LaButti K."/>
            <person name="Riley R."/>
            <person name="Lipzen A."/>
            <person name="Clum A."/>
            <person name="Drula E."/>
            <person name="Henrissat B."/>
            <person name="Kohler A."/>
            <person name="Grigoriev I.V."/>
            <person name="Martin F.M."/>
            <person name="Hacquard S."/>
        </authorList>
    </citation>
    <scope>NUCLEOTIDE SEQUENCE</scope>
    <source>
        <strain evidence="2">MPI-CAGE-AT-0147</strain>
    </source>
</reference>
<keyword evidence="1" id="KW-0732">Signal</keyword>
<dbReference type="InterPro" id="IPR032710">
    <property type="entry name" value="NTF2-like_dom_sf"/>
</dbReference>
<evidence type="ECO:0000313" key="2">
    <source>
        <dbReference type="EMBL" id="KAH7136269.1"/>
    </source>
</evidence>
<dbReference type="AlphaFoldDB" id="A0A9P9EBJ2"/>
<accession>A0A9P9EBJ2</accession>
<dbReference type="Gene3D" id="3.10.450.50">
    <property type="match status" value="1"/>
</dbReference>
<evidence type="ECO:0000256" key="1">
    <source>
        <dbReference type="SAM" id="SignalP"/>
    </source>
</evidence>
<dbReference type="Proteomes" id="UP000738349">
    <property type="component" value="Unassembled WGS sequence"/>
</dbReference>
<sequence>MLFNAKALLFFFSYGYLAASAVNAAATGDNCQHPRLVDIKGIDTSNVTIWDCPATSCPDLDQNMLQAAMNDFAYTFYTEKNVKKAFAKYVASNYVQHNADIADGRAAAVEALTPLFSSKSTSFKIARVMVGPEYTTIHIKALNAGGSSYTVFDVYKTKGSCIIEHWDALQEMSSNTTSTHPYF</sequence>
<dbReference type="SUPFAM" id="SSF54427">
    <property type="entry name" value="NTF2-like"/>
    <property type="match status" value="1"/>
</dbReference>
<proteinExistence type="predicted"/>
<feature type="chain" id="PRO_5040411960" description="SnoaL-like domain-containing protein" evidence="1">
    <location>
        <begin position="20"/>
        <end position="183"/>
    </location>
</feature>
<organism evidence="2 3">
    <name type="scientific">Dactylonectria macrodidyma</name>
    <dbReference type="NCBI Taxonomy" id="307937"/>
    <lineage>
        <taxon>Eukaryota</taxon>
        <taxon>Fungi</taxon>
        <taxon>Dikarya</taxon>
        <taxon>Ascomycota</taxon>
        <taxon>Pezizomycotina</taxon>
        <taxon>Sordariomycetes</taxon>
        <taxon>Hypocreomycetidae</taxon>
        <taxon>Hypocreales</taxon>
        <taxon>Nectriaceae</taxon>
        <taxon>Dactylonectria</taxon>
    </lineage>
</organism>